<evidence type="ECO:0000313" key="2">
    <source>
        <dbReference type="Proteomes" id="UP000014500"/>
    </source>
</evidence>
<name>T1JMT3_STRMM</name>
<organism evidence="1 2">
    <name type="scientific">Strigamia maritima</name>
    <name type="common">European centipede</name>
    <name type="synonym">Geophilus maritimus</name>
    <dbReference type="NCBI Taxonomy" id="126957"/>
    <lineage>
        <taxon>Eukaryota</taxon>
        <taxon>Metazoa</taxon>
        <taxon>Ecdysozoa</taxon>
        <taxon>Arthropoda</taxon>
        <taxon>Myriapoda</taxon>
        <taxon>Chilopoda</taxon>
        <taxon>Pleurostigmophora</taxon>
        <taxon>Geophilomorpha</taxon>
        <taxon>Linotaeniidae</taxon>
        <taxon>Strigamia</taxon>
    </lineage>
</organism>
<reference evidence="2" key="1">
    <citation type="submission" date="2011-05" db="EMBL/GenBank/DDBJ databases">
        <authorList>
            <person name="Richards S.R."/>
            <person name="Qu J."/>
            <person name="Jiang H."/>
            <person name="Jhangiani S.N."/>
            <person name="Agravi P."/>
            <person name="Goodspeed R."/>
            <person name="Gross S."/>
            <person name="Mandapat C."/>
            <person name="Jackson L."/>
            <person name="Mathew T."/>
            <person name="Pu L."/>
            <person name="Thornton R."/>
            <person name="Saada N."/>
            <person name="Wilczek-Boney K.B."/>
            <person name="Lee S."/>
            <person name="Kovar C."/>
            <person name="Wu Y."/>
            <person name="Scherer S.E."/>
            <person name="Worley K.C."/>
            <person name="Muzny D.M."/>
            <person name="Gibbs R."/>
        </authorList>
    </citation>
    <scope>NUCLEOTIDE SEQUENCE</scope>
    <source>
        <strain evidence="2">Brora</strain>
    </source>
</reference>
<dbReference type="AlphaFoldDB" id="T1JMT3"/>
<proteinExistence type="predicted"/>
<reference evidence="1" key="2">
    <citation type="submission" date="2015-02" db="UniProtKB">
        <authorList>
            <consortium name="EnsemblMetazoa"/>
        </authorList>
    </citation>
    <scope>IDENTIFICATION</scope>
</reference>
<protein>
    <submittedName>
        <fullName evidence="1">Uncharacterized protein</fullName>
    </submittedName>
</protein>
<evidence type="ECO:0000313" key="1">
    <source>
        <dbReference type="EnsemblMetazoa" id="SMAR015163-PA"/>
    </source>
</evidence>
<dbReference type="HOGENOM" id="CLU_1009425_0_0_1"/>
<dbReference type="Proteomes" id="UP000014500">
    <property type="component" value="Unassembled WGS sequence"/>
</dbReference>
<sequence>MLKTAFSFGLECGNYFGRYAARYAMERTEKEYEGQEINYQAHKMFRDFYEFAMAEFENIRFQHKRMNREPTKYFDSTYRDILPTIGINDYQNFDETYKEIKLHLDKVFVQCEKEFKMALGEILEFRTLQCWPQTETKRECQNKEEHLCLQNIAKRAQHFELKFGSTLSFIYHWWKHGQKFVLQQPGESIERITARHYIEAAQRVIKNENYVQQSKFGFHQFIAMDNEVNEIIDTTDDNYENPDLIDYVSEIDPKKHFVKVSNSDCSHCLLTYFITD</sequence>
<dbReference type="EnsemblMetazoa" id="SMAR015163-RA">
    <property type="protein sequence ID" value="SMAR015163-PA"/>
    <property type="gene ID" value="SMAR015163"/>
</dbReference>
<accession>T1JMT3</accession>
<keyword evidence="2" id="KW-1185">Reference proteome</keyword>
<dbReference type="EMBL" id="JH431312">
    <property type="status" value="NOT_ANNOTATED_CDS"/>
    <property type="molecule type" value="Genomic_DNA"/>
</dbReference>